<reference evidence="1" key="1">
    <citation type="submission" date="2020-06" db="EMBL/GenBank/DDBJ databases">
        <authorList>
            <person name="Li T."/>
            <person name="Hu X."/>
            <person name="Zhang T."/>
            <person name="Song X."/>
            <person name="Zhang H."/>
            <person name="Dai N."/>
            <person name="Sheng W."/>
            <person name="Hou X."/>
            <person name="Wei L."/>
        </authorList>
    </citation>
    <scope>NUCLEOTIDE SEQUENCE</scope>
    <source>
        <strain evidence="1">3651</strain>
        <tissue evidence="1">Leaf</tissue>
    </source>
</reference>
<proteinExistence type="predicted"/>
<keyword evidence="2" id="KW-1185">Reference proteome</keyword>
<evidence type="ECO:0000313" key="1">
    <source>
        <dbReference type="EMBL" id="KAK4417968.1"/>
    </source>
</evidence>
<dbReference type="EMBL" id="JACGWO010000009">
    <property type="protein sequence ID" value="KAK4417968.1"/>
    <property type="molecule type" value="Genomic_DNA"/>
</dbReference>
<gene>
    <name evidence="1" type="ORF">Salat_2209500</name>
</gene>
<evidence type="ECO:0000313" key="2">
    <source>
        <dbReference type="Proteomes" id="UP001293254"/>
    </source>
</evidence>
<dbReference type="AlphaFoldDB" id="A0AAE1XTW4"/>
<sequence>MLVLQAARQHAQSCQHGATLLRRTTWLGRLVEKLVGLAELVSTMWPVPRLRVPSGAWLWHAGTGLPRMSYGLSADCWGHWPKIYGVGWMSRVQATCSVRMARCHVRGRARHGKCARDRPMLTVTLDGNRKRLQNSSR</sequence>
<name>A0AAE1XTW4_9LAMI</name>
<protein>
    <submittedName>
        <fullName evidence="1">Uncharacterized protein</fullName>
    </submittedName>
</protein>
<comment type="caution">
    <text evidence="1">The sequence shown here is derived from an EMBL/GenBank/DDBJ whole genome shotgun (WGS) entry which is preliminary data.</text>
</comment>
<reference evidence="1" key="2">
    <citation type="journal article" date="2024" name="Plant">
        <title>Genomic evolution and insights into agronomic trait innovations of Sesamum species.</title>
        <authorList>
            <person name="Miao H."/>
            <person name="Wang L."/>
            <person name="Qu L."/>
            <person name="Liu H."/>
            <person name="Sun Y."/>
            <person name="Le M."/>
            <person name="Wang Q."/>
            <person name="Wei S."/>
            <person name="Zheng Y."/>
            <person name="Lin W."/>
            <person name="Duan Y."/>
            <person name="Cao H."/>
            <person name="Xiong S."/>
            <person name="Wang X."/>
            <person name="Wei L."/>
            <person name="Li C."/>
            <person name="Ma Q."/>
            <person name="Ju M."/>
            <person name="Zhao R."/>
            <person name="Li G."/>
            <person name="Mu C."/>
            <person name="Tian Q."/>
            <person name="Mei H."/>
            <person name="Zhang T."/>
            <person name="Gao T."/>
            <person name="Zhang H."/>
        </authorList>
    </citation>
    <scope>NUCLEOTIDE SEQUENCE</scope>
    <source>
        <strain evidence="1">3651</strain>
    </source>
</reference>
<organism evidence="1 2">
    <name type="scientific">Sesamum alatum</name>
    <dbReference type="NCBI Taxonomy" id="300844"/>
    <lineage>
        <taxon>Eukaryota</taxon>
        <taxon>Viridiplantae</taxon>
        <taxon>Streptophyta</taxon>
        <taxon>Embryophyta</taxon>
        <taxon>Tracheophyta</taxon>
        <taxon>Spermatophyta</taxon>
        <taxon>Magnoliopsida</taxon>
        <taxon>eudicotyledons</taxon>
        <taxon>Gunneridae</taxon>
        <taxon>Pentapetalae</taxon>
        <taxon>asterids</taxon>
        <taxon>lamiids</taxon>
        <taxon>Lamiales</taxon>
        <taxon>Pedaliaceae</taxon>
        <taxon>Sesamum</taxon>
    </lineage>
</organism>
<dbReference type="Proteomes" id="UP001293254">
    <property type="component" value="Unassembled WGS sequence"/>
</dbReference>
<accession>A0AAE1XTW4</accession>